<sequence length="319" mass="36134">MPRLLPERLGDRFTVRTARESGVSYERLRSADLERPFQGVRIRADRDDSPIWFDRHGRPRGELERRHISTALAYAGCMREGDFFSHITAAILWDIPLPPHVVAEADVDVSMHPPTKYVRRRGVVGHETRPKTARFREHPQFRVPVATPATTWAMLAGALRDPRDLVAAADAIVRTWRVDEPLATTVELSSAVAAGRRVGVGRLREALPHVRLRSGSRPETHLRLAIVDGMLPEPHLNFDVLVRGEKVACVDLAYPDLQIAIEYEGEHHLTDPAQWAQDIERYERLAAAGWHVLRVTKSEVFGDNRKLLERIRAAIHSRS</sequence>
<dbReference type="InterPro" id="IPR007569">
    <property type="entry name" value="DUF559"/>
</dbReference>
<name>A0A0M2H9L0_9MICO</name>
<reference evidence="2 3" key="1">
    <citation type="submission" date="2015-02" db="EMBL/GenBank/DDBJ databases">
        <title>Draft genome sequences of ten Microbacterium spp. with emphasis on heavy metal contaminated environments.</title>
        <authorList>
            <person name="Corretto E."/>
        </authorList>
    </citation>
    <scope>NUCLEOTIDE SEQUENCE [LARGE SCALE GENOMIC DNA]</scope>
    <source>
        <strain evidence="2 3">DSM 12510</strain>
    </source>
</reference>
<protein>
    <recommendedName>
        <fullName evidence="1">DUF559 domain-containing protein</fullName>
    </recommendedName>
</protein>
<proteinExistence type="predicted"/>
<evidence type="ECO:0000313" key="3">
    <source>
        <dbReference type="Proteomes" id="UP000033956"/>
    </source>
</evidence>
<evidence type="ECO:0000313" key="2">
    <source>
        <dbReference type="EMBL" id="KJL43272.1"/>
    </source>
</evidence>
<organism evidence="2 3">
    <name type="scientific">Microbacterium terrae</name>
    <dbReference type="NCBI Taxonomy" id="69369"/>
    <lineage>
        <taxon>Bacteria</taxon>
        <taxon>Bacillati</taxon>
        <taxon>Actinomycetota</taxon>
        <taxon>Actinomycetes</taxon>
        <taxon>Micrococcales</taxon>
        <taxon>Microbacteriaceae</taxon>
        <taxon>Microbacterium</taxon>
    </lineage>
</organism>
<dbReference type="EMBL" id="JYIZ01000038">
    <property type="protein sequence ID" value="KJL43272.1"/>
    <property type="molecule type" value="Genomic_DNA"/>
</dbReference>
<accession>A0A0M2H9L0</accession>
<dbReference type="Gene3D" id="3.40.960.10">
    <property type="entry name" value="VSR Endonuclease"/>
    <property type="match status" value="1"/>
</dbReference>
<dbReference type="Pfam" id="PF04480">
    <property type="entry name" value="DUF559"/>
    <property type="match status" value="1"/>
</dbReference>
<gene>
    <name evidence="2" type="ORF">RS81_00876</name>
</gene>
<dbReference type="RefSeq" id="WP_045274848.1">
    <property type="nucleotide sequence ID" value="NZ_BAAAUP010000003.1"/>
</dbReference>
<dbReference type="PATRIC" id="fig|92835.4.peg.895"/>
<dbReference type="Proteomes" id="UP000033956">
    <property type="component" value="Unassembled WGS sequence"/>
</dbReference>
<dbReference type="InterPro" id="IPR011335">
    <property type="entry name" value="Restrct_endonuc-II-like"/>
</dbReference>
<evidence type="ECO:0000259" key="1">
    <source>
        <dbReference type="Pfam" id="PF04480"/>
    </source>
</evidence>
<dbReference type="AlphaFoldDB" id="A0A0M2H9L0"/>
<feature type="domain" description="DUF559" evidence="1">
    <location>
        <begin position="250"/>
        <end position="315"/>
    </location>
</feature>
<comment type="caution">
    <text evidence="2">The sequence shown here is derived from an EMBL/GenBank/DDBJ whole genome shotgun (WGS) entry which is preliminary data.</text>
</comment>
<dbReference type="STRING" id="92835.RS81_00876"/>
<dbReference type="SUPFAM" id="SSF52980">
    <property type="entry name" value="Restriction endonuclease-like"/>
    <property type="match status" value="1"/>
</dbReference>
<dbReference type="OrthoDB" id="3173471at2"/>
<keyword evidence="3" id="KW-1185">Reference proteome</keyword>